<reference evidence="2 3" key="1">
    <citation type="submission" date="2015-01" db="EMBL/GenBank/DDBJ databases">
        <title>Evolution of Trichinella species and genotypes.</title>
        <authorList>
            <person name="Korhonen P.K."/>
            <person name="Edoardo P."/>
            <person name="Giuseppe L.R."/>
            <person name="Gasser R.B."/>
        </authorList>
    </citation>
    <scope>NUCLEOTIDE SEQUENCE [LARGE SCALE GENOMIC DNA]</scope>
    <source>
        <strain evidence="2">ISS417</strain>
    </source>
</reference>
<dbReference type="OrthoDB" id="10496320at2759"/>
<feature type="compositionally biased region" description="Polar residues" evidence="1">
    <location>
        <begin position="57"/>
        <end position="75"/>
    </location>
</feature>
<organism evidence="2 3">
    <name type="scientific">Trichinella murrelli</name>
    <dbReference type="NCBI Taxonomy" id="144512"/>
    <lineage>
        <taxon>Eukaryota</taxon>
        <taxon>Metazoa</taxon>
        <taxon>Ecdysozoa</taxon>
        <taxon>Nematoda</taxon>
        <taxon>Enoplea</taxon>
        <taxon>Dorylaimia</taxon>
        <taxon>Trichinellida</taxon>
        <taxon>Trichinellidae</taxon>
        <taxon>Trichinella</taxon>
    </lineage>
</organism>
<dbReference type="EMBL" id="JYDJ01000101">
    <property type="protein sequence ID" value="KRX44210.1"/>
    <property type="molecule type" value="Genomic_DNA"/>
</dbReference>
<proteinExistence type="predicted"/>
<dbReference type="Proteomes" id="UP000055048">
    <property type="component" value="Unassembled WGS sequence"/>
</dbReference>
<name>A0A0V0TYY1_9BILA</name>
<keyword evidence="3" id="KW-1185">Reference proteome</keyword>
<sequence length="203" mass="21262">MISPRVTSCSLGRRAGCFSDNVGLRPAASQLRPDRGRVDTKRYAQARCRSFPALRSPSGTLVSGRSVPRSVQTPPAQGPSGGPSDDRRVRSRKRDPGRALPPKPAGRLGGIDPGRVATGDGDLIGTVSSAMRPAVRRAIRALATSNGSSRVLAGPLRDSTRRQGCSSPGNVASWSVPLAVGFLPRGSGRMVSTDWPPTVSTQV</sequence>
<comment type="caution">
    <text evidence="2">The sequence shown here is derived from an EMBL/GenBank/DDBJ whole genome shotgun (WGS) entry which is preliminary data.</text>
</comment>
<evidence type="ECO:0000313" key="2">
    <source>
        <dbReference type="EMBL" id="KRX44210.1"/>
    </source>
</evidence>
<evidence type="ECO:0000313" key="3">
    <source>
        <dbReference type="Proteomes" id="UP000055048"/>
    </source>
</evidence>
<feature type="region of interest" description="Disordered" evidence="1">
    <location>
        <begin position="49"/>
        <end position="116"/>
    </location>
</feature>
<dbReference type="AlphaFoldDB" id="A0A0V0TYY1"/>
<gene>
    <name evidence="2" type="ORF">T05_1109</name>
</gene>
<protein>
    <submittedName>
        <fullName evidence="2">Uncharacterized protein</fullName>
    </submittedName>
</protein>
<accession>A0A0V0TYY1</accession>
<evidence type="ECO:0000256" key="1">
    <source>
        <dbReference type="SAM" id="MobiDB-lite"/>
    </source>
</evidence>